<accession>A0A246JXF3</accession>
<dbReference type="EMBL" id="NISJ01000004">
    <property type="protein sequence ID" value="OWQ97732.1"/>
    <property type="molecule type" value="Genomic_DNA"/>
</dbReference>
<gene>
    <name evidence="1" type="ORF">CDQ91_08725</name>
</gene>
<comment type="caution">
    <text evidence="1">The sequence shown here is derived from an EMBL/GenBank/DDBJ whole genome shotgun (WGS) entry which is preliminary data.</text>
</comment>
<dbReference type="Proteomes" id="UP000197097">
    <property type="component" value="Unassembled WGS sequence"/>
</dbReference>
<sequence length="183" mass="21018">MRTLAIVIDGLMAATYYFLSAPNERDVLDWFRRQPEAAERHLNEERMLLAGPLIQKSESSLDASDFPLISIIMPKVRRGALWTVGEVHFLHKPKEFPALERLRKRFQAWINENPRVWEQKHDGREGYGYYFEGTVRNIADAVFALPSGLTAFETGQYFVAEDDNDGVLDRVCSTLRLRGINCV</sequence>
<protein>
    <submittedName>
        <fullName evidence="1">Uncharacterized protein</fullName>
    </submittedName>
</protein>
<evidence type="ECO:0000313" key="2">
    <source>
        <dbReference type="Proteomes" id="UP000197097"/>
    </source>
</evidence>
<reference evidence="1 2" key="1">
    <citation type="journal article" date="2002" name="Int. J. Syst. Evol. Microbiol.">
        <title>Sphingopyxis witflariensis sp. nov., isolated from activated sludge.</title>
        <authorList>
            <person name="Kampfer P."/>
            <person name="Witzenberger R."/>
            <person name="Denner E.B."/>
            <person name="Busse H.J."/>
            <person name="Neef A."/>
        </authorList>
    </citation>
    <scope>NUCLEOTIDE SEQUENCE [LARGE SCALE GENOMIC DNA]</scope>
    <source>
        <strain evidence="1 2">DSM 14551</strain>
    </source>
</reference>
<proteinExistence type="predicted"/>
<organism evidence="1 2">
    <name type="scientific">Sphingopyxis witflariensis</name>
    <dbReference type="NCBI Taxonomy" id="173675"/>
    <lineage>
        <taxon>Bacteria</taxon>
        <taxon>Pseudomonadati</taxon>
        <taxon>Pseudomonadota</taxon>
        <taxon>Alphaproteobacteria</taxon>
        <taxon>Sphingomonadales</taxon>
        <taxon>Sphingomonadaceae</taxon>
        <taxon>Sphingopyxis</taxon>
    </lineage>
</organism>
<keyword evidence="2" id="KW-1185">Reference proteome</keyword>
<evidence type="ECO:0000313" key="1">
    <source>
        <dbReference type="EMBL" id="OWQ97732.1"/>
    </source>
</evidence>
<name>A0A246JXF3_9SPHN</name>
<dbReference type="AlphaFoldDB" id="A0A246JXF3"/>